<keyword evidence="4 7" id="KW-1133">Transmembrane helix</keyword>
<feature type="transmembrane region" description="Helical" evidence="7">
    <location>
        <begin position="178"/>
        <end position="202"/>
    </location>
</feature>
<keyword evidence="10" id="KW-1185">Reference proteome</keyword>
<dbReference type="Gene3D" id="1.20.1250.20">
    <property type="entry name" value="MFS general substrate transporter like domains"/>
    <property type="match status" value="2"/>
</dbReference>
<gene>
    <name evidence="9" type="ORF">EDB92DRAFT_145271</name>
</gene>
<sequence length="697" mass="75732">MATPRASGLWDHTVMTYSRLNGDDDIDDPEGIDFDSRTPLDKTIDRIGMGTYQWTLLSLCGFGWMADNMWIQAMAIILPRVQRHFSLPDNRIGILSSAMFAGMMIGAIGWGTCSDLMGRSTAFNATLFFTSLFGIAASFATTFPMLCVALFFLGSAVGGSMPTDGTLLLEHMPRGKEYLVTALSVFFSFGAVLAALVAIILIPKNSCQPLPAPCDLRDNLGWKYELVALGIITLTMFIARIVFFRLHESPRYLVHAGRPQDALESLQMISRFNGSELELDLEDVIDRICVPPALDSSYPPHPSIRTENSSTPLFDADGEVSDSPTDLASPPAPTNASMPLSPSPPEGTENAPPVKDYAAMGESDAPLAAHAPIQTSERYAFSYQMTPESRRSTFPGVALPPRSRSRPSAEEEEGLIDGTPVPLARPRPPRVQRPRADTRSSVRSSLYEVADRAWFALPRRIRRPMRAWLGRFSMVVAPEWRRTTLLVWGTWWGMSLAYTMFNVYLPKLLETRQRDVSTSGLGQTPSQAHASAQAMDSLERSLWDVVIFTIGGCPGAVLGAWLIEWPRLGRRLALAGSTFLTALLCVVFLLVSSPIAVTASTVGISLSATTMWAVLYGWTPEIFATRVRGTACGAASALSRIGGMIAPMAGGALLMVDTSFPVYVSIVVFVLSGFCVLLLKESPSAGASKSGRSAIIH</sequence>
<dbReference type="InterPro" id="IPR011701">
    <property type="entry name" value="MFS"/>
</dbReference>
<organism evidence="9 10">
    <name type="scientific">Lactarius akahatsu</name>
    <dbReference type="NCBI Taxonomy" id="416441"/>
    <lineage>
        <taxon>Eukaryota</taxon>
        <taxon>Fungi</taxon>
        <taxon>Dikarya</taxon>
        <taxon>Basidiomycota</taxon>
        <taxon>Agaricomycotina</taxon>
        <taxon>Agaricomycetes</taxon>
        <taxon>Russulales</taxon>
        <taxon>Russulaceae</taxon>
        <taxon>Lactarius</taxon>
    </lineage>
</organism>
<evidence type="ECO:0000256" key="4">
    <source>
        <dbReference type="ARBA" id="ARBA00022989"/>
    </source>
</evidence>
<feature type="domain" description="Major facilitator superfamily (MFS) profile" evidence="8">
    <location>
        <begin position="56"/>
        <end position="684"/>
    </location>
</feature>
<dbReference type="GO" id="GO:0016020">
    <property type="term" value="C:membrane"/>
    <property type="evidence" value="ECO:0007669"/>
    <property type="project" value="UniProtKB-SubCell"/>
</dbReference>
<feature type="transmembrane region" description="Helical" evidence="7">
    <location>
        <begin position="660"/>
        <end position="679"/>
    </location>
</feature>
<reference evidence="9" key="1">
    <citation type="submission" date="2022-01" db="EMBL/GenBank/DDBJ databases">
        <title>Comparative genomics reveals a dynamic genome evolution in the ectomycorrhizal milk-cap (Lactarius) mushrooms.</title>
        <authorList>
            <consortium name="DOE Joint Genome Institute"/>
            <person name="Lebreton A."/>
            <person name="Tang N."/>
            <person name="Kuo A."/>
            <person name="LaButti K."/>
            <person name="Drula E."/>
            <person name="Barry K."/>
            <person name="Clum A."/>
            <person name="Lipzen A."/>
            <person name="Mousain D."/>
            <person name="Ng V."/>
            <person name="Wang R."/>
            <person name="Wang X."/>
            <person name="Dai Y."/>
            <person name="Henrissat B."/>
            <person name="Grigoriev I.V."/>
            <person name="Guerin-Laguette A."/>
            <person name="Yu F."/>
            <person name="Martin F.M."/>
        </authorList>
    </citation>
    <scope>NUCLEOTIDE SEQUENCE</scope>
    <source>
        <strain evidence="9">QP</strain>
    </source>
</reference>
<evidence type="ECO:0000256" key="6">
    <source>
        <dbReference type="SAM" id="MobiDB-lite"/>
    </source>
</evidence>
<comment type="caution">
    <text evidence="9">The sequence shown here is derived from an EMBL/GenBank/DDBJ whole genome shotgun (WGS) entry which is preliminary data.</text>
</comment>
<dbReference type="EMBL" id="JAKELL010000109">
    <property type="protein sequence ID" value="KAH8981894.1"/>
    <property type="molecule type" value="Genomic_DNA"/>
</dbReference>
<evidence type="ECO:0000256" key="3">
    <source>
        <dbReference type="ARBA" id="ARBA00022692"/>
    </source>
</evidence>
<evidence type="ECO:0000313" key="9">
    <source>
        <dbReference type="EMBL" id="KAH8981894.1"/>
    </source>
</evidence>
<feature type="region of interest" description="Disordered" evidence="6">
    <location>
        <begin position="390"/>
        <end position="438"/>
    </location>
</feature>
<feature type="transmembrane region" description="Helical" evidence="7">
    <location>
        <begin position="572"/>
        <end position="591"/>
    </location>
</feature>
<dbReference type="InterPro" id="IPR005828">
    <property type="entry name" value="MFS_sugar_transport-like"/>
</dbReference>
<dbReference type="PANTHER" id="PTHR23511">
    <property type="entry name" value="SYNAPTIC VESICLE GLYCOPROTEIN 2"/>
    <property type="match status" value="1"/>
</dbReference>
<dbReference type="PROSITE" id="PS50850">
    <property type="entry name" value="MFS"/>
    <property type="match status" value="1"/>
</dbReference>
<evidence type="ECO:0000313" key="10">
    <source>
        <dbReference type="Proteomes" id="UP001201163"/>
    </source>
</evidence>
<dbReference type="Pfam" id="PF07690">
    <property type="entry name" value="MFS_1"/>
    <property type="match status" value="1"/>
</dbReference>
<feature type="transmembrane region" description="Helical" evidence="7">
    <location>
        <begin position="52"/>
        <end position="71"/>
    </location>
</feature>
<dbReference type="Proteomes" id="UP001201163">
    <property type="component" value="Unassembled WGS sequence"/>
</dbReference>
<feature type="region of interest" description="Disordered" evidence="6">
    <location>
        <begin position="296"/>
        <end position="357"/>
    </location>
</feature>
<keyword evidence="5 7" id="KW-0472">Membrane</keyword>
<dbReference type="GO" id="GO:0022857">
    <property type="term" value="F:transmembrane transporter activity"/>
    <property type="evidence" value="ECO:0007669"/>
    <property type="project" value="InterPro"/>
</dbReference>
<feature type="transmembrane region" description="Helical" evidence="7">
    <location>
        <begin position="597"/>
        <end position="618"/>
    </location>
</feature>
<dbReference type="AlphaFoldDB" id="A0AAD4LA43"/>
<evidence type="ECO:0000256" key="1">
    <source>
        <dbReference type="ARBA" id="ARBA00004141"/>
    </source>
</evidence>
<dbReference type="PANTHER" id="PTHR23511:SF5">
    <property type="entry name" value="MAJOR FACILITATOR-TYPE TRANSPORTER HXNZ-RELATED"/>
    <property type="match status" value="1"/>
</dbReference>
<comment type="subcellular location">
    <subcellularLocation>
        <location evidence="1">Membrane</location>
        <topology evidence="1">Multi-pass membrane protein</topology>
    </subcellularLocation>
</comment>
<keyword evidence="3 7" id="KW-0812">Transmembrane</keyword>
<feature type="transmembrane region" description="Helical" evidence="7">
    <location>
        <begin position="485"/>
        <end position="505"/>
    </location>
</feature>
<protein>
    <submittedName>
        <fullName evidence="9">MFS general substrate transporter</fullName>
    </submittedName>
</protein>
<keyword evidence="2" id="KW-0813">Transport</keyword>
<accession>A0AAD4LA43</accession>
<dbReference type="InterPro" id="IPR036259">
    <property type="entry name" value="MFS_trans_sf"/>
</dbReference>
<name>A0AAD4LA43_9AGAM</name>
<feature type="transmembrane region" description="Helical" evidence="7">
    <location>
        <begin position="92"/>
        <end position="112"/>
    </location>
</feature>
<feature type="transmembrane region" description="Helical" evidence="7">
    <location>
        <begin position="545"/>
        <end position="563"/>
    </location>
</feature>
<proteinExistence type="predicted"/>
<dbReference type="InterPro" id="IPR020846">
    <property type="entry name" value="MFS_dom"/>
</dbReference>
<feature type="transmembrane region" description="Helical" evidence="7">
    <location>
        <begin position="132"/>
        <end position="157"/>
    </location>
</feature>
<evidence type="ECO:0000259" key="8">
    <source>
        <dbReference type="PROSITE" id="PS50850"/>
    </source>
</evidence>
<evidence type="ECO:0000256" key="7">
    <source>
        <dbReference type="SAM" id="Phobius"/>
    </source>
</evidence>
<feature type="transmembrane region" description="Helical" evidence="7">
    <location>
        <begin position="630"/>
        <end position="654"/>
    </location>
</feature>
<dbReference type="Pfam" id="PF00083">
    <property type="entry name" value="Sugar_tr"/>
    <property type="match status" value="1"/>
</dbReference>
<evidence type="ECO:0000256" key="2">
    <source>
        <dbReference type="ARBA" id="ARBA00022448"/>
    </source>
</evidence>
<dbReference type="SUPFAM" id="SSF103473">
    <property type="entry name" value="MFS general substrate transporter"/>
    <property type="match status" value="1"/>
</dbReference>
<feature type="transmembrane region" description="Helical" evidence="7">
    <location>
        <begin position="222"/>
        <end position="243"/>
    </location>
</feature>
<evidence type="ECO:0000256" key="5">
    <source>
        <dbReference type="ARBA" id="ARBA00023136"/>
    </source>
</evidence>